<dbReference type="PANTHER" id="PTHR35532:SF5">
    <property type="entry name" value="CARBOHYDRATE-BINDING DOMAIN-CONTAINING PROTEIN"/>
    <property type="match status" value="1"/>
</dbReference>
<proteinExistence type="predicted"/>
<feature type="domain" description="Carbohydrate-binding" evidence="1">
    <location>
        <begin position="55"/>
        <end position="153"/>
    </location>
</feature>
<sequence length="372" mass="43338">MYGKEDKLKPLKRNFLMMNNSCWIVFLAFLIGGSAYAQGRAKGYVCYRTDQPINIDGKADEAVWNKVPWTNSFRDIEGDSRPLPKFDTKVKMLWDDEYLYFYTYLEEPDLWATLTERESIIYLDNDFEVFIDPNNDGQHYYEFEINALGTEWDLLLTQPYRFGGKPVFDWDIKGMKTAVHLDGTLNDPSDKDRGWGIEIAMPWSSLNELSARRAKPKSGEQWRLNFSRVQYELHKENGQYVKVKGDDGKPLPEYNWVWVPTGKIDMHRPNRWGYLQFSDLKAGDGKEDFIADPDYALQQYLFTLIDEQRKYKAQHGHYTELANLQVEEWAPEKAVAVQFYDGPVLSVGASNAARTKRYFVTMEGKLIVENLK</sequence>
<keyword evidence="3" id="KW-1185">Reference proteome</keyword>
<dbReference type="PANTHER" id="PTHR35532">
    <property type="entry name" value="SIMILAR TO POLYHYDROXYALKANOATE DEPOLYMERASE"/>
    <property type="match status" value="1"/>
</dbReference>
<evidence type="ECO:0000313" key="3">
    <source>
        <dbReference type="Proteomes" id="UP001354989"/>
    </source>
</evidence>
<dbReference type="CDD" id="cd09620">
    <property type="entry name" value="CBM9_like_3"/>
    <property type="match status" value="1"/>
</dbReference>
<protein>
    <recommendedName>
        <fullName evidence="1">Carbohydrate-binding domain-containing protein</fullName>
    </recommendedName>
</protein>
<evidence type="ECO:0000259" key="1">
    <source>
        <dbReference type="Pfam" id="PF06452"/>
    </source>
</evidence>
<dbReference type="Proteomes" id="UP001354989">
    <property type="component" value="Chromosome"/>
</dbReference>
<dbReference type="EMBL" id="AP025292">
    <property type="protein sequence ID" value="BDC98420.1"/>
    <property type="molecule type" value="Genomic_DNA"/>
</dbReference>
<dbReference type="Gene3D" id="2.60.40.1190">
    <property type="match status" value="1"/>
</dbReference>
<name>A0ABM7VBX0_9BACT</name>
<organism evidence="2 3">
    <name type="scientific">Persicobacter psychrovividus</name>
    <dbReference type="NCBI Taxonomy" id="387638"/>
    <lineage>
        <taxon>Bacteria</taxon>
        <taxon>Pseudomonadati</taxon>
        <taxon>Bacteroidota</taxon>
        <taxon>Cytophagia</taxon>
        <taxon>Cytophagales</taxon>
        <taxon>Persicobacteraceae</taxon>
        <taxon>Persicobacter</taxon>
    </lineage>
</organism>
<dbReference type="SUPFAM" id="SSF49344">
    <property type="entry name" value="CBD9-like"/>
    <property type="match status" value="1"/>
</dbReference>
<accession>A0ABM7VBX0</accession>
<evidence type="ECO:0000313" key="2">
    <source>
        <dbReference type="EMBL" id="BDC98420.1"/>
    </source>
</evidence>
<reference evidence="2 3" key="1">
    <citation type="submission" date="2021-12" db="EMBL/GenBank/DDBJ databases">
        <title>Genome sequencing of bacteria with rrn-lacking chromosome and rrn-plasmid.</title>
        <authorList>
            <person name="Anda M."/>
            <person name="Iwasaki W."/>
        </authorList>
    </citation>
    <scope>NUCLEOTIDE SEQUENCE [LARGE SCALE GENOMIC DNA]</scope>
    <source>
        <strain evidence="2 3">NBRC 101262</strain>
    </source>
</reference>
<gene>
    <name evidence="2" type="ORF">PEPS_07010</name>
</gene>
<dbReference type="InterPro" id="IPR010502">
    <property type="entry name" value="Carb-bd_dom_fam9"/>
</dbReference>
<dbReference type="Pfam" id="PF06452">
    <property type="entry name" value="CBM9_1"/>
    <property type="match status" value="1"/>
</dbReference>